<dbReference type="PANTHER" id="PTHR33990:SF2">
    <property type="entry name" value="PHNB-LIKE DOMAIN-CONTAINING PROTEIN"/>
    <property type="match status" value="1"/>
</dbReference>
<organism evidence="2 3">
    <name type="scientific">Microvirga vignae</name>
    <dbReference type="NCBI Taxonomy" id="1225564"/>
    <lineage>
        <taxon>Bacteria</taxon>
        <taxon>Pseudomonadati</taxon>
        <taxon>Pseudomonadota</taxon>
        <taxon>Alphaproteobacteria</taxon>
        <taxon>Hyphomicrobiales</taxon>
        <taxon>Methylobacteriaceae</taxon>
        <taxon>Microvirga</taxon>
    </lineage>
</organism>
<feature type="domain" description="PhnB-like" evidence="1">
    <location>
        <begin position="3"/>
        <end position="117"/>
    </location>
</feature>
<evidence type="ECO:0000313" key="2">
    <source>
        <dbReference type="EMBL" id="KLK94044.1"/>
    </source>
</evidence>
<dbReference type="STRING" id="1225564.AA309_06210"/>
<evidence type="ECO:0000259" key="1">
    <source>
        <dbReference type="Pfam" id="PF06983"/>
    </source>
</evidence>
<dbReference type="Gene3D" id="3.10.180.10">
    <property type="entry name" value="2,3-Dihydroxybiphenyl 1,2-Dioxygenase, domain 1"/>
    <property type="match status" value="1"/>
</dbReference>
<sequence length="161" mass="17859">MSKIVPCLWFDGKAEEAAKFYVSLLPDSHIDAVLPYTVETPGGKPGDVMSVEFTLAGLRYMALNGGPYFQFTPAISLFVNCADQAEVDRLWDALSVGGTPMQCGWITDRYGVSWQIVPEALGRMMMDRDPAKVRRVTEAMLKMIKLDVETLERAYRGQSAA</sequence>
<dbReference type="InterPro" id="IPR029068">
    <property type="entry name" value="Glyas_Bleomycin-R_OHBP_Dase"/>
</dbReference>
<dbReference type="PIRSF" id="PIRSF021700">
    <property type="entry name" value="3_dmu_93_MTrfase"/>
    <property type="match status" value="1"/>
</dbReference>
<dbReference type="InterPro" id="IPR009725">
    <property type="entry name" value="3_dmu_93_MTrfase"/>
</dbReference>
<dbReference type="GO" id="GO:0032259">
    <property type="term" value="P:methylation"/>
    <property type="evidence" value="ECO:0007669"/>
    <property type="project" value="UniProtKB-KW"/>
</dbReference>
<dbReference type="CDD" id="cd06588">
    <property type="entry name" value="PhnB_like"/>
    <property type="match status" value="1"/>
</dbReference>
<comment type="caution">
    <text evidence="2">The sequence shown here is derived from an EMBL/GenBank/DDBJ whole genome shotgun (WGS) entry which is preliminary data.</text>
</comment>
<dbReference type="OrthoDB" id="9806473at2"/>
<dbReference type="EMBL" id="LCYG01000016">
    <property type="protein sequence ID" value="KLK94044.1"/>
    <property type="molecule type" value="Genomic_DNA"/>
</dbReference>
<dbReference type="GO" id="GO:0008168">
    <property type="term" value="F:methyltransferase activity"/>
    <property type="evidence" value="ECO:0007669"/>
    <property type="project" value="UniProtKB-KW"/>
</dbReference>
<dbReference type="PATRIC" id="fig|1225564.3.peg.1716"/>
<dbReference type="RefSeq" id="WP_047188086.1">
    <property type="nucleotide sequence ID" value="NZ_LCYG01000016.1"/>
</dbReference>
<keyword evidence="2" id="KW-0808">Transferase</keyword>
<accession>A0A0H1RG44</accession>
<dbReference type="Proteomes" id="UP000035489">
    <property type="component" value="Unassembled WGS sequence"/>
</dbReference>
<keyword evidence="2" id="KW-0489">Methyltransferase</keyword>
<gene>
    <name evidence="2" type="ORF">AA309_06210</name>
</gene>
<dbReference type="PANTHER" id="PTHR33990">
    <property type="entry name" value="PROTEIN YJDN-RELATED"/>
    <property type="match status" value="1"/>
</dbReference>
<dbReference type="InterPro" id="IPR028973">
    <property type="entry name" value="PhnB-like"/>
</dbReference>
<protein>
    <submittedName>
        <fullName evidence="2">3-demethylubiquinone-9 3-methyltransferase</fullName>
    </submittedName>
</protein>
<dbReference type="Pfam" id="PF06983">
    <property type="entry name" value="3-dmu-9_3-mt"/>
    <property type="match status" value="1"/>
</dbReference>
<evidence type="ECO:0000313" key="3">
    <source>
        <dbReference type="Proteomes" id="UP000035489"/>
    </source>
</evidence>
<dbReference type="AlphaFoldDB" id="A0A0H1RG44"/>
<keyword evidence="3" id="KW-1185">Reference proteome</keyword>
<proteinExistence type="predicted"/>
<keyword evidence="2" id="KW-0830">Ubiquinone</keyword>
<name>A0A0H1RG44_9HYPH</name>
<dbReference type="SUPFAM" id="SSF54593">
    <property type="entry name" value="Glyoxalase/Bleomycin resistance protein/Dihydroxybiphenyl dioxygenase"/>
    <property type="match status" value="1"/>
</dbReference>
<reference evidence="2 3" key="1">
    <citation type="submission" date="2015-05" db="EMBL/GenBank/DDBJ databases">
        <title>Draft genome sequence of Microvirga vignae strain BR3299, a novel nitrogen fixing bacteria isolated from Brazil semi-aired region.</title>
        <authorList>
            <person name="Zilli J.E."/>
            <person name="Passos S.R."/>
            <person name="Leite J."/>
            <person name="Baldani J.I."/>
            <person name="Xavier G.R."/>
            <person name="Rumjaneck N.G."/>
            <person name="Simoes-Araujo J.L."/>
        </authorList>
    </citation>
    <scope>NUCLEOTIDE SEQUENCE [LARGE SCALE GENOMIC DNA]</scope>
    <source>
        <strain evidence="2 3">BR3299</strain>
    </source>
</reference>